<dbReference type="PANTHER" id="PTHR46795:SF3">
    <property type="entry name" value="ABC TRANSPORTER PERMEASE"/>
    <property type="match status" value="1"/>
</dbReference>
<feature type="transmembrane region" description="Helical" evidence="6">
    <location>
        <begin position="631"/>
        <end position="655"/>
    </location>
</feature>
<keyword evidence="9" id="KW-1185">Reference proteome</keyword>
<feature type="transmembrane region" description="Helical" evidence="6">
    <location>
        <begin position="595"/>
        <end position="619"/>
    </location>
</feature>
<feature type="transmembrane region" description="Helical" evidence="6">
    <location>
        <begin position="161"/>
        <end position="183"/>
    </location>
</feature>
<keyword evidence="4 6" id="KW-1133">Transmembrane helix</keyword>
<comment type="subcellular location">
    <subcellularLocation>
        <location evidence="1 6">Cell membrane</location>
        <topology evidence="1 6">Multi-pass membrane protein</topology>
    </subcellularLocation>
</comment>
<feature type="transmembrane region" description="Helical" evidence="6">
    <location>
        <begin position="287"/>
        <end position="314"/>
    </location>
</feature>
<evidence type="ECO:0000256" key="6">
    <source>
        <dbReference type="PIRNR" id="PIRNR018968"/>
    </source>
</evidence>
<evidence type="ECO:0000256" key="5">
    <source>
        <dbReference type="ARBA" id="ARBA00023136"/>
    </source>
</evidence>
<feature type="domain" description="ABC3 transporter permease C-terminal" evidence="7">
    <location>
        <begin position="67"/>
        <end position="174"/>
    </location>
</feature>
<comment type="caution">
    <text evidence="8">The sequence shown here is derived from an EMBL/GenBank/DDBJ whole genome shotgun (WGS) entry which is preliminary data.</text>
</comment>
<dbReference type="InterPro" id="IPR003838">
    <property type="entry name" value="ABC3_permease_C"/>
</dbReference>
<organism evidence="8 9">
    <name type="scientific">Thermobacillus xylanilyticus</name>
    <dbReference type="NCBI Taxonomy" id="76633"/>
    <lineage>
        <taxon>Bacteria</taxon>
        <taxon>Bacillati</taxon>
        <taxon>Bacillota</taxon>
        <taxon>Bacilli</taxon>
        <taxon>Bacillales</taxon>
        <taxon>Paenibacillaceae</taxon>
        <taxon>Thermobacillus</taxon>
    </lineage>
</organism>
<evidence type="ECO:0000313" key="8">
    <source>
        <dbReference type="EMBL" id="CAG5082954.1"/>
    </source>
</evidence>
<feature type="transmembrane region" description="Helical" evidence="6">
    <location>
        <begin position="58"/>
        <end position="81"/>
    </location>
</feature>
<dbReference type="PIRSF" id="PIRSF018968">
    <property type="entry name" value="ABC_permease_BceB"/>
    <property type="match status" value="1"/>
</dbReference>
<accession>A0ABM8V2F3</accession>
<feature type="domain" description="ABC3 transporter permease C-terminal" evidence="7">
    <location>
        <begin position="548"/>
        <end position="659"/>
    </location>
</feature>
<feature type="transmembrane region" description="Helical" evidence="6">
    <location>
        <begin position="538"/>
        <end position="563"/>
    </location>
</feature>
<evidence type="ECO:0000313" key="9">
    <source>
        <dbReference type="Proteomes" id="UP000681526"/>
    </source>
</evidence>
<feature type="transmembrane region" description="Helical" evidence="6">
    <location>
        <begin position="233"/>
        <end position="257"/>
    </location>
</feature>
<evidence type="ECO:0000256" key="4">
    <source>
        <dbReference type="ARBA" id="ARBA00022989"/>
    </source>
</evidence>
<evidence type="ECO:0000256" key="3">
    <source>
        <dbReference type="ARBA" id="ARBA00022692"/>
    </source>
</evidence>
<keyword evidence="3 6" id="KW-0812">Transmembrane</keyword>
<sequence length="665" mass="73775">MTAVSKGFYTRLAVTNIRKNSKTYFPYILASSATVMMFYNLLYLLLSKDVNSMHDSSTLSAVLGLGSIVTGIFAFILLLYINSFLIKRRKKEFGLFNILGMEKKHIARIMLLETVMIGLLCIGLGLIAGVLFSKLALLLLLKILAMNASFGFEVPLRAVSITVILFGAIFLINLVYNVFQVHVSKPIELLKGGNVGEKEPQTKWLIALTGAAALGGGYFIALTVKSPLAALNLFFVAVILVIIGTYCLFTAGSIAVLKTLRRNKRFYYRTNPFIAVSGMIYRMKQNAAGLASICILATMVIVMVSSTVSLYIGLEDSLRTNYIREISVSASDTTPDDIKQVDDAIAETVKIRGLSIHNPIRLRYASEAAIQDGNAFTGIRSAGFSSSGLSMLMFITAEEYHRIEGVSVELSEGEALVYIVKGKLPGETLDFGGYSLNIRGRLDKMETIEEFSPLKNSMLAQSYVIVTADEQDLNRARQALNEGEEWLPGFQYNYLFDTKADRKAQADLVSSLQYVMRDLSVHVFVEGREASKNEFISLYGVLFFLGLFLGALFILGTVLIIYYKQISEGYDDKERFAIMSKVGLSRGEIKKTIRFQVLSVFFLPLIMAVIHIAAAFPVICKLLTIFNMTNVPLYAICTALTILVFAVCYAMIYSLTARTYYRIVR</sequence>
<dbReference type="EMBL" id="CAJRAY010000026">
    <property type="protein sequence ID" value="CAG5082954.1"/>
    <property type="molecule type" value="Genomic_DNA"/>
</dbReference>
<dbReference type="Proteomes" id="UP000681526">
    <property type="component" value="Unassembled WGS sequence"/>
</dbReference>
<feature type="transmembrane region" description="Helical" evidence="6">
    <location>
        <begin position="204"/>
        <end position="221"/>
    </location>
</feature>
<keyword evidence="6" id="KW-0813">Transport</keyword>
<gene>
    <name evidence="8" type="primary">txxe 1505</name>
    <name evidence="8" type="ORF">TXXE_06585</name>
</gene>
<dbReference type="PANTHER" id="PTHR46795">
    <property type="entry name" value="ABC TRANSPORTER PERMEASE-RELATED-RELATED"/>
    <property type="match status" value="1"/>
</dbReference>
<evidence type="ECO:0000256" key="2">
    <source>
        <dbReference type="ARBA" id="ARBA00022475"/>
    </source>
</evidence>
<evidence type="ECO:0000256" key="1">
    <source>
        <dbReference type="ARBA" id="ARBA00004651"/>
    </source>
</evidence>
<evidence type="ECO:0000259" key="7">
    <source>
        <dbReference type="Pfam" id="PF02687"/>
    </source>
</evidence>
<feature type="transmembrane region" description="Helical" evidence="6">
    <location>
        <begin position="24"/>
        <end position="46"/>
    </location>
</feature>
<feature type="transmembrane region" description="Helical" evidence="6">
    <location>
        <begin position="111"/>
        <end position="141"/>
    </location>
</feature>
<dbReference type="Pfam" id="PF02687">
    <property type="entry name" value="FtsX"/>
    <property type="match status" value="2"/>
</dbReference>
<keyword evidence="2 6" id="KW-1003">Cell membrane</keyword>
<keyword evidence="5 6" id="KW-0472">Membrane</keyword>
<comment type="similarity">
    <text evidence="6">Belongs to the ABC-4 integral membrane protein family.</text>
</comment>
<dbReference type="InterPro" id="IPR052536">
    <property type="entry name" value="ABC-4_Integral_Memb_Prot"/>
</dbReference>
<reference evidence="8 9" key="1">
    <citation type="submission" date="2021-04" db="EMBL/GenBank/DDBJ databases">
        <authorList>
            <person name="Rakotoarivonina H."/>
        </authorList>
    </citation>
    <scope>NUCLEOTIDE SEQUENCE [LARGE SCALE GENOMIC DNA]</scope>
    <source>
        <strain evidence="8 9">XE</strain>
    </source>
</reference>
<protein>
    <recommendedName>
        <fullName evidence="7">ABC3 transporter permease C-terminal domain-containing protein</fullName>
    </recommendedName>
</protein>
<name>A0ABM8V2F3_THEXY</name>
<proteinExistence type="inferred from homology"/>
<dbReference type="InterPro" id="IPR027022">
    <property type="entry name" value="ABC_permease_BceB-typ"/>
</dbReference>